<name>A0A6G0XDI9_9STRA</name>
<accession>A0A6G0XDI9</accession>
<organism evidence="1 2">
    <name type="scientific">Aphanomyces euteiches</name>
    <dbReference type="NCBI Taxonomy" id="100861"/>
    <lineage>
        <taxon>Eukaryota</taxon>
        <taxon>Sar</taxon>
        <taxon>Stramenopiles</taxon>
        <taxon>Oomycota</taxon>
        <taxon>Saprolegniomycetes</taxon>
        <taxon>Saprolegniales</taxon>
        <taxon>Verrucalvaceae</taxon>
        <taxon>Aphanomyces</taxon>
    </lineage>
</organism>
<dbReference type="EMBL" id="VJMJ01000079">
    <property type="protein sequence ID" value="KAF0738069.1"/>
    <property type="molecule type" value="Genomic_DNA"/>
</dbReference>
<comment type="caution">
    <text evidence="1">The sequence shown here is derived from an EMBL/GenBank/DDBJ whole genome shotgun (WGS) entry which is preliminary data.</text>
</comment>
<evidence type="ECO:0000313" key="1">
    <source>
        <dbReference type="EMBL" id="KAF0738069.1"/>
    </source>
</evidence>
<gene>
    <name evidence="1" type="ORF">Ae201684_006060</name>
</gene>
<protein>
    <submittedName>
        <fullName evidence="1">Uncharacterized protein</fullName>
    </submittedName>
</protein>
<sequence>MAHMIEEMYDQVVQKQCKRYVPSGKVFFIHVEPCSAAGEYTAIEGFNWRNVCDESGKNIALNEDQQRERYGRKYRRCAHDDQALGALMACSSNDIEAKIPEPMRPRISHFVIQNLVPQSNASKGVVVDQS</sequence>
<reference evidence="1 2" key="1">
    <citation type="submission" date="2019-07" db="EMBL/GenBank/DDBJ databases">
        <title>Genomics analysis of Aphanomyces spp. identifies a new class of oomycete effector associated with host adaptation.</title>
        <authorList>
            <person name="Gaulin E."/>
        </authorList>
    </citation>
    <scope>NUCLEOTIDE SEQUENCE [LARGE SCALE GENOMIC DNA]</scope>
    <source>
        <strain evidence="1 2">ATCC 201684</strain>
    </source>
</reference>
<dbReference type="AlphaFoldDB" id="A0A6G0XDI9"/>
<evidence type="ECO:0000313" key="2">
    <source>
        <dbReference type="Proteomes" id="UP000481153"/>
    </source>
</evidence>
<keyword evidence="2" id="KW-1185">Reference proteome</keyword>
<proteinExistence type="predicted"/>
<dbReference type="Proteomes" id="UP000481153">
    <property type="component" value="Unassembled WGS sequence"/>
</dbReference>